<evidence type="ECO:0000313" key="1">
    <source>
        <dbReference type="EMBL" id="GIZ02790.1"/>
    </source>
</evidence>
<accession>A0AAV4Y701</accession>
<dbReference type="AlphaFoldDB" id="A0AAV4Y701"/>
<sequence>MVFERFVRIQAPIQEIIHKHHNENVPFKSNVTFHSARPYARSPQIFVQWSRIYMPKYESDFVSHVRKKNPSYHQNIKHYKQQITSTSQLHS</sequence>
<dbReference type="Proteomes" id="UP001054945">
    <property type="component" value="Unassembled WGS sequence"/>
</dbReference>
<organism evidence="1 2">
    <name type="scientific">Caerostris extrusa</name>
    <name type="common">Bark spider</name>
    <name type="synonym">Caerostris bankana</name>
    <dbReference type="NCBI Taxonomy" id="172846"/>
    <lineage>
        <taxon>Eukaryota</taxon>
        <taxon>Metazoa</taxon>
        <taxon>Ecdysozoa</taxon>
        <taxon>Arthropoda</taxon>
        <taxon>Chelicerata</taxon>
        <taxon>Arachnida</taxon>
        <taxon>Araneae</taxon>
        <taxon>Araneomorphae</taxon>
        <taxon>Entelegynae</taxon>
        <taxon>Araneoidea</taxon>
        <taxon>Araneidae</taxon>
        <taxon>Caerostris</taxon>
    </lineage>
</organism>
<name>A0AAV4Y701_CAEEX</name>
<proteinExistence type="predicted"/>
<comment type="caution">
    <text evidence="1">The sequence shown here is derived from an EMBL/GenBank/DDBJ whole genome shotgun (WGS) entry which is preliminary data.</text>
</comment>
<keyword evidence="2" id="KW-1185">Reference proteome</keyword>
<gene>
    <name evidence="1" type="ORF">CEXT_572681</name>
</gene>
<protein>
    <submittedName>
        <fullName evidence="1">Uncharacterized protein</fullName>
    </submittedName>
</protein>
<dbReference type="EMBL" id="BPLR01018861">
    <property type="protein sequence ID" value="GIZ02790.1"/>
    <property type="molecule type" value="Genomic_DNA"/>
</dbReference>
<reference evidence="1 2" key="1">
    <citation type="submission" date="2021-06" db="EMBL/GenBank/DDBJ databases">
        <title>Caerostris extrusa draft genome.</title>
        <authorList>
            <person name="Kono N."/>
            <person name="Arakawa K."/>
        </authorList>
    </citation>
    <scope>NUCLEOTIDE SEQUENCE [LARGE SCALE GENOMIC DNA]</scope>
</reference>
<evidence type="ECO:0000313" key="2">
    <source>
        <dbReference type="Proteomes" id="UP001054945"/>
    </source>
</evidence>